<comment type="caution">
    <text evidence="2">The sequence shown here is derived from an EMBL/GenBank/DDBJ whole genome shotgun (WGS) entry which is preliminary data.</text>
</comment>
<gene>
    <name evidence="2" type="ORF">QQ91_0008230</name>
</gene>
<feature type="region of interest" description="Disordered" evidence="1">
    <location>
        <begin position="131"/>
        <end position="163"/>
    </location>
</feature>
<dbReference type="Proteomes" id="UP000031561">
    <property type="component" value="Unassembled WGS sequence"/>
</dbReference>
<dbReference type="AlphaFoldDB" id="A0ABD4T2C8"/>
<accession>A0ABD4T2C8</accession>
<organism evidence="2 3">
    <name type="scientific">Lyngbya confervoides BDU141951</name>
    <dbReference type="NCBI Taxonomy" id="1574623"/>
    <lineage>
        <taxon>Bacteria</taxon>
        <taxon>Bacillati</taxon>
        <taxon>Cyanobacteriota</taxon>
        <taxon>Cyanophyceae</taxon>
        <taxon>Oscillatoriophycideae</taxon>
        <taxon>Oscillatoriales</taxon>
        <taxon>Microcoleaceae</taxon>
        <taxon>Lyngbya</taxon>
    </lineage>
</organism>
<dbReference type="InterPro" id="IPR030816">
    <property type="entry name" value="CHP04376"/>
</dbReference>
<keyword evidence="3" id="KW-1185">Reference proteome</keyword>
<reference evidence="2 3" key="1">
    <citation type="journal article" date="2015" name="Genome Announc.">
        <title>Draft Genome Sequence of Filamentous Marine Cyanobacterium Lyngbya confervoides Strain BDU141951.</title>
        <authorList>
            <person name="Chandrababunaidu M.M."/>
            <person name="Sen D."/>
            <person name="Tripathy S."/>
        </authorList>
    </citation>
    <scope>NUCLEOTIDE SEQUENCE [LARGE SCALE GENOMIC DNA]</scope>
    <source>
        <strain evidence="2 3">BDU141951</strain>
    </source>
</reference>
<proteinExistence type="predicted"/>
<evidence type="ECO:0000313" key="3">
    <source>
        <dbReference type="Proteomes" id="UP000031561"/>
    </source>
</evidence>
<name>A0ABD4T2C8_9CYAN</name>
<dbReference type="RefSeq" id="WP_166274814.1">
    <property type="nucleotide sequence ID" value="NZ_JTHE03000044.1"/>
</dbReference>
<dbReference type="NCBIfam" id="TIGR04376">
    <property type="entry name" value="TIGR04376 family protein"/>
    <property type="match status" value="1"/>
</dbReference>
<sequence>MSIVDDMERFLEERLDEFLKDHPYLELQILEDKLRDQEMGTLRLIQDLKREEKQHQGAILATAEEVQRWHGRVSKAKQAGRQDLMQAAQEREAALLRQGNQQWGQMELTRQRLQQTQTLFQQIQRRRQEVKAKIQAQKTTPQPEGSAGWYQPRPTPGADPLEDQFRQWEIEADLQDLKRRMGQ</sequence>
<evidence type="ECO:0000313" key="2">
    <source>
        <dbReference type="EMBL" id="MCM1982809.1"/>
    </source>
</evidence>
<evidence type="ECO:0000256" key="1">
    <source>
        <dbReference type="SAM" id="MobiDB-lite"/>
    </source>
</evidence>
<dbReference type="EMBL" id="JTHE03000044">
    <property type="protein sequence ID" value="MCM1982809.1"/>
    <property type="molecule type" value="Genomic_DNA"/>
</dbReference>
<protein>
    <submittedName>
        <fullName evidence="2">TIGR04376 family protein</fullName>
    </submittedName>
</protein>